<proteinExistence type="predicted"/>
<sequence length="84" mass="10059">MQKREVLSFIISDRGRKVFNVIEPTFDISWIEQKILEQRKKGRDIYWYSSVKPVNIAKKDNQEQFGYTYTMDSVFLLASERSDF</sequence>
<protein>
    <submittedName>
        <fullName evidence="1">Uncharacterized protein</fullName>
    </submittedName>
</protein>
<evidence type="ECO:0000313" key="2">
    <source>
        <dbReference type="Proteomes" id="UP001597169"/>
    </source>
</evidence>
<evidence type="ECO:0000313" key="1">
    <source>
        <dbReference type="EMBL" id="MFD1131396.1"/>
    </source>
</evidence>
<name>A0ABW3Q7D2_9BACL</name>
<organism evidence="1 2">
    <name type="scientific">Paenibacillus provencensis</name>
    <dbReference type="NCBI Taxonomy" id="441151"/>
    <lineage>
        <taxon>Bacteria</taxon>
        <taxon>Bacillati</taxon>
        <taxon>Bacillota</taxon>
        <taxon>Bacilli</taxon>
        <taxon>Bacillales</taxon>
        <taxon>Paenibacillaceae</taxon>
        <taxon>Paenibacillus</taxon>
    </lineage>
</organism>
<dbReference type="EMBL" id="JBHTKX010000009">
    <property type="protein sequence ID" value="MFD1131396.1"/>
    <property type="molecule type" value="Genomic_DNA"/>
</dbReference>
<gene>
    <name evidence="1" type="ORF">ACFQ3J_25070</name>
</gene>
<comment type="caution">
    <text evidence="1">The sequence shown here is derived from an EMBL/GenBank/DDBJ whole genome shotgun (WGS) entry which is preliminary data.</text>
</comment>
<reference evidence="2" key="1">
    <citation type="journal article" date="2019" name="Int. J. Syst. Evol. Microbiol.">
        <title>The Global Catalogue of Microorganisms (GCM) 10K type strain sequencing project: providing services to taxonomists for standard genome sequencing and annotation.</title>
        <authorList>
            <consortium name="The Broad Institute Genomics Platform"/>
            <consortium name="The Broad Institute Genome Sequencing Center for Infectious Disease"/>
            <person name="Wu L."/>
            <person name="Ma J."/>
        </authorList>
    </citation>
    <scope>NUCLEOTIDE SEQUENCE [LARGE SCALE GENOMIC DNA]</scope>
    <source>
        <strain evidence="2">CCUG 53519</strain>
    </source>
</reference>
<dbReference type="Proteomes" id="UP001597169">
    <property type="component" value="Unassembled WGS sequence"/>
</dbReference>
<accession>A0ABW3Q7D2</accession>
<keyword evidence="2" id="KW-1185">Reference proteome</keyword>
<dbReference type="RefSeq" id="WP_090727792.1">
    <property type="nucleotide sequence ID" value="NZ_JBHTKX010000009.1"/>
</dbReference>